<keyword evidence="4" id="KW-1185">Reference proteome</keyword>
<evidence type="ECO:0008006" key="5">
    <source>
        <dbReference type="Google" id="ProtNLM"/>
    </source>
</evidence>
<reference evidence="3 4" key="1">
    <citation type="journal article" date="2018" name="Evol. Lett.">
        <title>Horizontal gene cluster transfer increased hallucinogenic mushroom diversity.</title>
        <authorList>
            <person name="Reynolds H.T."/>
            <person name="Vijayakumar V."/>
            <person name="Gluck-Thaler E."/>
            <person name="Korotkin H.B."/>
            <person name="Matheny P.B."/>
            <person name="Slot J.C."/>
        </authorList>
    </citation>
    <scope>NUCLEOTIDE SEQUENCE [LARGE SCALE GENOMIC DNA]</scope>
    <source>
        <strain evidence="3 4">SRW20</strain>
    </source>
</reference>
<keyword evidence="2" id="KW-0732">Signal</keyword>
<dbReference type="AlphaFoldDB" id="A0A409VG63"/>
<protein>
    <recommendedName>
        <fullName evidence="5">Secreted protein</fullName>
    </recommendedName>
</protein>
<organism evidence="3 4">
    <name type="scientific">Gymnopilus dilepis</name>
    <dbReference type="NCBI Taxonomy" id="231916"/>
    <lineage>
        <taxon>Eukaryota</taxon>
        <taxon>Fungi</taxon>
        <taxon>Dikarya</taxon>
        <taxon>Basidiomycota</taxon>
        <taxon>Agaricomycotina</taxon>
        <taxon>Agaricomycetes</taxon>
        <taxon>Agaricomycetidae</taxon>
        <taxon>Agaricales</taxon>
        <taxon>Agaricineae</taxon>
        <taxon>Hymenogastraceae</taxon>
        <taxon>Gymnopilus</taxon>
    </lineage>
</organism>
<evidence type="ECO:0000313" key="4">
    <source>
        <dbReference type="Proteomes" id="UP000284706"/>
    </source>
</evidence>
<name>A0A409VG63_9AGAR</name>
<dbReference type="Proteomes" id="UP000284706">
    <property type="component" value="Unassembled WGS sequence"/>
</dbReference>
<evidence type="ECO:0000256" key="1">
    <source>
        <dbReference type="SAM" id="MobiDB-lite"/>
    </source>
</evidence>
<sequence>MSSFALLSLFSSSLSGISLGRQAGFRCAGVTFLKAANRTSFNTNMQTTGLEDPFMESPLSGASIQ</sequence>
<evidence type="ECO:0000256" key="2">
    <source>
        <dbReference type="SAM" id="SignalP"/>
    </source>
</evidence>
<feature type="signal peptide" evidence="2">
    <location>
        <begin position="1"/>
        <end position="20"/>
    </location>
</feature>
<evidence type="ECO:0000313" key="3">
    <source>
        <dbReference type="EMBL" id="PPQ65247.1"/>
    </source>
</evidence>
<dbReference type="EMBL" id="NHYE01005657">
    <property type="protein sequence ID" value="PPQ65247.1"/>
    <property type="molecule type" value="Genomic_DNA"/>
</dbReference>
<gene>
    <name evidence="3" type="ORF">CVT26_000223</name>
</gene>
<feature type="region of interest" description="Disordered" evidence="1">
    <location>
        <begin position="46"/>
        <end position="65"/>
    </location>
</feature>
<proteinExistence type="predicted"/>
<comment type="caution">
    <text evidence="3">The sequence shown here is derived from an EMBL/GenBank/DDBJ whole genome shotgun (WGS) entry which is preliminary data.</text>
</comment>
<feature type="chain" id="PRO_5019121218" description="Secreted protein" evidence="2">
    <location>
        <begin position="21"/>
        <end position="65"/>
    </location>
</feature>
<accession>A0A409VG63</accession>
<dbReference type="InParanoid" id="A0A409VG63"/>